<dbReference type="PANTHER" id="PTHR15231">
    <property type="entry name" value="PHOSPHATIDYLINOSITOL N-ACETYLGLUCOSAMINYLTRANSFERASE SUBUNIT H"/>
    <property type="match status" value="1"/>
</dbReference>
<evidence type="ECO:0000256" key="2">
    <source>
        <dbReference type="ARBA" id="ARBA00009610"/>
    </source>
</evidence>
<dbReference type="Pfam" id="PF10181">
    <property type="entry name" value="PIG-H"/>
    <property type="match status" value="1"/>
</dbReference>
<evidence type="ECO:0000313" key="4">
    <source>
        <dbReference type="EMBL" id="GAT47208.1"/>
    </source>
</evidence>
<organism evidence="4 5">
    <name type="scientific">Mycena chlorophos</name>
    <name type="common">Agaric fungus</name>
    <name type="synonym">Agaricus chlorophos</name>
    <dbReference type="NCBI Taxonomy" id="658473"/>
    <lineage>
        <taxon>Eukaryota</taxon>
        <taxon>Fungi</taxon>
        <taxon>Dikarya</taxon>
        <taxon>Basidiomycota</taxon>
        <taxon>Agaricomycotina</taxon>
        <taxon>Agaricomycetes</taxon>
        <taxon>Agaricomycetidae</taxon>
        <taxon>Agaricales</taxon>
        <taxon>Marasmiineae</taxon>
        <taxon>Mycenaceae</taxon>
        <taxon>Mycena</taxon>
    </lineage>
</organism>
<dbReference type="Proteomes" id="UP000815677">
    <property type="component" value="Unassembled WGS sequence"/>
</dbReference>
<dbReference type="EMBL" id="DF843209">
    <property type="protein sequence ID" value="GAT47208.1"/>
    <property type="molecule type" value="Genomic_DNA"/>
</dbReference>
<protein>
    <recommendedName>
        <fullName evidence="3">Phosphatidylinositol N-acetylglucosaminyltransferase subunit H conserved domain-containing protein</fullName>
    </recommendedName>
</protein>
<keyword evidence="5" id="KW-1185">Reference proteome</keyword>
<evidence type="ECO:0000259" key="3">
    <source>
        <dbReference type="Pfam" id="PF10181"/>
    </source>
</evidence>
<comment type="similarity">
    <text evidence="2">Belongs to the PIGH family.</text>
</comment>
<dbReference type="InterPro" id="IPR044215">
    <property type="entry name" value="PIG-H"/>
</dbReference>
<evidence type="ECO:0000256" key="1">
    <source>
        <dbReference type="ARBA" id="ARBA00004687"/>
    </source>
</evidence>
<accession>A0ABQ0L825</accession>
<dbReference type="InterPro" id="IPR019328">
    <property type="entry name" value="PIGH-H_dom"/>
</dbReference>
<sequence length="139" mass="15730">MVQTASSLAIIWPRVRDDIKSVVALAFVCAILVYSKCNQVLWESVIVFHSVGIQLETHRGLPWFPPLRVERQFLPWSALQDFVIHEGLQGWNVRYYLAAIATSASDAVQIHVAFENILPHFPILLVVYRSVQYALNNAG</sequence>
<feature type="domain" description="Phosphatidylinositol N-acetylglucosaminyltransferase subunit H conserved" evidence="3">
    <location>
        <begin position="44"/>
        <end position="115"/>
    </location>
</feature>
<gene>
    <name evidence="4" type="ORF">MCHLO_04679</name>
</gene>
<evidence type="ECO:0000313" key="5">
    <source>
        <dbReference type="Proteomes" id="UP000815677"/>
    </source>
</evidence>
<name>A0ABQ0L825_MYCCL</name>
<proteinExistence type="inferred from homology"/>
<dbReference type="PANTHER" id="PTHR15231:SF1">
    <property type="entry name" value="PHOSPHATIDYLINOSITOL N-ACETYLGLUCOSAMINYLTRANSFERASE SUBUNIT H"/>
    <property type="match status" value="1"/>
</dbReference>
<reference evidence="4" key="1">
    <citation type="submission" date="2014-09" db="EMBL/GenBank/DDBJ databases">
        <title>Genome sequence of the luminous mushroom Mycena chlorophos for searching fungal bioluminescence genes.</title>
        <authorList>
            <person name="Tanaka Y."/>
            <person name="Kasuga D."/>
            <person name="Oba Y."/>
            <person name="Hase S."/>
            <person name="Sato K."/>
            <person name="Oba Y."/>
            <person name="Sakakibara Y."/>
        </authorList>
    </citation>
    <scope>NUCLEOTIDE SEQUENCE</scope>
</reference>
<comment type="pathway">
    <text evidence="1">Glycolipid biosynthesis; glycosylphosphatidylinositol-anchor biosynthesis.</text>
</comment>